<dbReference type="SMART" id="SM00847">
    <property type="entry name" value="HA2"/>
    <property type="match status" value="1"/>
</dbReference>
<feature type="compositionally biased region" description="Basic and acidic residues" evidence="14">
    <location>
        <begin position="796"/>
        <end position="817"/>
    </location>
</feature>
<keyword evidence="15" id="KW-0472">Membrane</keyword>
<keyword evidence="3" id="KW-0808">Transferase</keyword>
<keyword evidence="5" id="KW-0547">Nucleotide-binding</keyword>
<comment type="catalytic activity">
    <reaction evidence="12">
        <text>ATP + H2O = ADP + phosphate + H(+)</text>
        <dbReference type="Rhea" id="RHEA:13065"/>
        <dbReference type="ChEBI" id="CHEBI:15377"/>
        <dbReference type="ChEBI" id="CHEBI:15378"/>
        <dbReference type="ChEBI" id="CHEBI:30616"/>
        <dbReference type="ChEBI" id="CHEBI:43474"/>
        <dbReference type="ChEBI" id="CHEBI:456216"/>
        <dbReference type="EC" id="3.6.4.13"/>
    </reaction>
</comment>
<feature type="transmembrane region" description="Helical" evidence="15">
    <location>
        <begin position="643"/>
        <end position="671"/>
    </location>
</feature>
<dbReference type="GO" id="GO:0005524">
    <property type="term" value="F:ATP binding"/>
    <property type="evidence" value="ECO:0007669"/>
    <property type="project" value="UniProtKB-KW"/>
</dbReference>
<dbReference type="PROSITE" id="PS50089">
    <property type="entry name" value="ZF_RING_2"/>
    <property type="match status" value="1"/>
</dbReference>
<dbReference type="InterPro" id="IPR044600">
    <property type="entry name" value="ATL1/ATL16-like"/>
</dbReference>
<dbReference type="SUPFAM" id="SSF57850">
    <property type="entry name" value="RING/U-box"/>
    <property type="match status" value="1"/>
</dbReference>
<sequence length="891" mass="99523">MSLNQEPEIRRVHLGVAILRILALGVDNIADFDFIDAPDPEAVVMAVKNLVQLGAVVEKNGVLELTQEGHCLVKLGLEPKLGKLILGCFRHRMGKEGIVLAAVMANASSIFCRVGNLDDKMKADCLKVKFCNNNGDLFTLLSVYKEWASLPRERRNKWCWENSLNAKSMRRCEDTVKELEICIERELSLVTPSYWVWNPTEGNNKHEKRLKMVILASLAENVAMYTGYDQLGYEVALTGQQVQLHPSCSLLAFGQKPNWVVFGELLSAVDQYLVCVTAFDFEALSMLDPPPPFDASHMDEWRLRVEKVAGCSSTLLKRFCGKSNRGLISIVSRARSLCEDERINIQVDVDQNEILLYAPPHDMDKVSALVNDALECEKKLMRNECLEKYIYHGRGEVPLALFGSGAQIKHLEVDQRFLTVDVLYYGDNSLDDREILTFLEKEIDGCICSIHKFAGNKQDCDEKEKWGRVTFRTPESAMKATEIQKFDLNGSVIKLFPSLSAGGEGVFKMPSVTAMIRWPQRESCGKGVLKCASGDIHSIFAGSSGIMIGTKYCPFETDQRHTDSILITGIDTNLSDAEVLDVLEFATQRTDLEFFLFRRGNTVHCQDLTMLYPFQPGQNCTFGLYFPFIPTYPPPPPPPQRDLSVIVSTAICIIGSVLLCLFLIVFLYLYITKSSRRRSSPSAVAPVVSTRRREEENEEEEEAGGGERDHHHFWSIATLGLHRSAIDSITVVGFKKGEGIIDGTDCSVCLSEFEEGEGVRLLPKCSHAFHVSCIDTWLLSHKNCPLCRAPVFSPEVRDKETETNRQTESGTREEESSGSRNGNVVLPRSQSDLASRCGEGRLETVRRSFSIGGSSLVKAEGGSRRHFYSSFSANFFSSSRRTTNQDSVLPS</sequence>
<evidence type="ECO:0000256" key="9">
    <source>
        <dbReference type="ARBA" id="ARBA00022806"/>
    </source>
</evidence>
<evidence type="ECO:0000256" key="15">
    <source>
        <dbReference type="SAM" id="Phobius"/>
    </source>
</evidence>
<accession>A0A8S9IX45</accession>
<dbReference type="GO" id="GO:0061630">
    <property type="term" value="F:ubiquitin protein ligase activity"/>
    <property type="evidence" value="ECO:0007669"/>
    <property type="project" value="UniProtKB-EC"/>
</dbReference>
<keyword evidence="15" id="KW-0812">Transmembrane</keyword>
<dbReference type="Pfam" id="PF07717">
    <property type="entry name" value="OB_NTP_bind"/>
    <property type="match status" value="1"/>
</dbReference>
<dbReference type="AlphaFoldDB" id="A0A8S9IX45"/>
<feature type="region of interest" description="Disordered" evidence="14">
    <location>
        <begin position="682"/>
        <end position="708"/>
    </location>
</feature>
<evidence type="ECO:0000256" key="5">
    <source>
        <dbReference type="ARBA" id="ARBA00022741"/>
    </source>
</evidence>
<evidence type="ECO:0000256" key="8">
    <source>
        <dbReference type="ARBA" id="ARBA00022801"/>
    </source>
</evidence>
<evidence type="ECO:0000256" key="12">
    <source>
        <dbReference type="ARBA" id="ARBA00047984"/>
    </source>
</evidence>
<dbReference type="Gene3D" id="3.30.40.10">
    <property type="entry name" value="Zinc/RING finger domain, C3HC4 (zinc finger)"/>
    <property type="match status" value="1"/>
</dbReference>
<dbReference type="CDD" id="cd16461">
    <property type="entry name" value="RING-H2_EL5-like"/>
    <property type="match status" value="1"/>
</dbReference>
<dbReference type="FunFam" id="1.20.120.1080:FF:000033">
    <property type="entry name" value="RBR-type E3 ubiquitin transferase"/>
    <property type="match status" value="1"/>
</dbReference>
<evidence type="ECO:0000256" key="1">
    <source>
        <dbReference type="ARBA" id="ARBA00000900"/>
    </source>
</evidence>
<dbReference type="InterPro" id="IPR011709">
    <property type="entry name" value="DEAD-box_helicase_OB_fold"/>
</dbReference>
<dbReference type="EMBL" id="QGKY02001015">
    <property type="protein sequence ID" value="KAF2574335.1"/>
    <property type="molecule type" value="Genomic_DNA"/>
</dbReference>
<evidence type="ECO:0000259" key="16">
    <source>
        <dbReference type="PROSITE" id="PS50089"/>
    </source>
</evidence>
<dbReference type="GO" id="GO:0008270">
    <property type="term" value="F:zinc ion binding"/>
    <property type="evidence" value="ECO:0007669"/>
    <property type="project" value="UniProtKB-KW"/>
</dbReference>
<evidence type="ECO:0000256" key="3">
    <source>
        <dbReference type="ARBA" id="ARBA00022679"/>
    </source>
</evidence>
<feature type="region of interest" description="Disordered" evidence="14">
    <location>
        <begin position="796"/>
        <end position="826"/>
    </location>
</feature>
<dbReference type="Pfam" id="PF24637">
    <property type="entry name" value="RRM_DEAH11"/>
    <property type="match status" value="1"/>
</dbReference>
<keyword evidence="6 13" id="KW-0863">Zinc-finger</keyword>
<evidence type="ECO:0000256" key="11">
    <source>
        <dbReference type="ARBA" id="ARBA00022840"/>
    </source>
</evidence>
<comment type="catalytic activity">
    <reaction evidence="1">
        <text>S-ubiquitinyl-[E2 ubiquitin-conjugating enzyme]-L-cysteine + [acceptor protein]-L-lysine = [E2 ubiquitin-conjugating enzyme]-L-cysteine + N(6)-ubiquitinyl-[acceptor protein]-L-lysine.</text>
        <dbReference type="EC" id="2.3.2.27"/>
    </reaction>
</comment>
<dbReference type="PANTHER" id="PTHR46913">
    <property type="entry name" value="RING-H2 FINGER PROTEIN ATL16"/>
    <property type="match status" value="1"/>
</dbReference>
<reference evidence="17" key="1">
    <citation type="submission" date="2019-12" db="EMBL/GenBank/DDBJ databases">
        <title>Genome sequencing and annotation of Brassica cretica.</title>
        <authorList>
            <person name="Studholme D.J."/>
            <person name="Sarris P.F."/>
        </authorList>
    </citation>
    <scope>NUCLEOTIDE SEQUENCE</scope>
    <source>
        <strain evidence="17">PFS-102/07</strain>
        <tissue evidence="17">Leaf</tissue>
    </source>
</reference>
<dbReference type="InterPro" id="IPR056248">
    <property type="entry name" value="RBD_DEAH11/12"/>
</dbReference>
<comment type="pathway">
    <text evidence="2">Protein modification; protein ubiquitination.</text>
</comment>
<keyword evidence="15" id="KW-1133">Transmembrane helix</keyword>
<keyword evidence="8" id="KW-0378">Hydrolase</keyword>
<dbReference type="InterPro" id="IPR013083">
    <property type="entry name" value="Znf_RING/FYVE/PHD"/>
</dbReference>
<proteinExistence type="predicted"/>
<keyword evidence="10" id="KW-0862">Zinc</keyword>
<dbReference type="InterPro" id="IPR007502">
    <property type="entry name" value="Helicase-assoc_dom"/>
</dbReference>
<evidence type="ECO:0000256" key="10">
    <source>
        <dbReference type="ARBA" id="ARBA00022833"/>
    </source>
</evidence>
<dbReference type="GO" id="GO:0003724">
    <property type="term" value="F:RNA helicase activity"/>
    <property type="evidence" value="ECO:0007669"/>
    <property type="project" value="UniProtKB-EC"/>
</dbReference>
<comment type="caution">
    <text evidence="17">The sequence shown here is derived from an EMBL/GenBank/DDBJ whole genome shotgun (WGS) entry which is preliminary data.</text>
</comment>
<organism evidence="17">
    <name type="scientific">Brassica cretica</name>
    <name type="common">Mustard</name>
    <dbReference type="NCBI Taxonomy" id="69181"/>
    <lineage>
        <taxon>Eukaryota</taxon>
        <taxon>Viridiplantae</taxon>
        <taxon>Streptophyta</taxon>
        <taxon>Embryophyta</taxon>
        <taxon>Tracheophyta</taxon>
        <taxon>Spermatophyta</taxon>
        <taxon>Magnoliopsida</taxon>
        <taxon>eudicotyledons</taxon>
        <taxon>Gunneridae</taxon>
        <taxon>Pentapetalae</taxon>
        <taxon>rosids</taxon>
        <taxon>malvids</taxon>
        <taxon>Brassicales</taxon>
        <taxon>Brassicaceae</taxon>
        <taxon>Brassiceae</taxon>
        <taxon>Brassica</taxon>
    </lineage>
</organism>
<protein>
    <recommendedName>
        <fullName evidence="16">RING-type domain-containing protein</fullName>
    </recommendedName>
</protein>
<dbReference type="InterPro" id="IPR056244">
    <property type="entry name" value="RRM_DEAH11/12"/>
</dbReference>
<evidence type="ECO:0000256" key="4">
    <source>
        <dbReference type="ARBA" id="ARBA00022723"/>
    </source>
</evidence>
<evidence type="ECO:0000313" key="17">
    <source>
        <dbReference type="EMBL" id="KAF2574335.1"/>
    </source>
</evidence>
<keyword evidence="7" id="KW-0833">Ubl conjugation pathway</keyword>
<dbReference type="Gene3D" id="1.10.10.2130">
    <property type="entry name" value="DEAH helicase family, winged-helix domain"/>
    <property type="match status" value="1"/>
</dbReference>
<name>A0A8S9IX45_BRACR</name>
<evidence type="ECO:0000256" key="7">
    <source>
        <dbReference type="ARBA" id="ARBA00022786"/>
    </source>
</evidence>
<dbReference type="GO" id="GO:0016787">
    <property type="term" value="F:hydrolase activity"/>
    <property type="evidence" value="ECO:0007669"/>
    <property type="project" value="UniProtKB-KW"/>
</dbReference>
<dbReference type="Pfam" id="PF24475">
    <property type="entry name" value="RBD_DEAH11"/>
    <property type="match status" value="1"/>
</dbReference>
<evidence type="ECO:0000256" key="14">
    <source>
        <dbReference type="SAM" id="MobiDB-lite"/>
    </source>
</evidence>
<dbReference type="SMART" id="SM00184">
    <property type="entry name" value="RING"/>
    <property type="match status" value="1"/>
</dbReference>
<evidence type="ECO:0000256" key="2">
    <source>
        <dbReference type="ARBA" id="ARBA00004906"/>
    </source>
</evidence>
<dbReference type="FunFam" id="1.10.10.2130:FF:000001">
    <property type="entry name" value="Pre-mRNA-splicing factor ATP-dependent RNA helicase"/>
    <property type="match status" value="1"/>
</dbReference>
<keyword evidence="4" id="KW-0479">Metal-binding</keyword>
<dbReference type="InterPro" id="IPR042035">
    <property type="entry name" value="DEAH_win-hel_dom"/>
</dbReference>
<evidence type="ECO:0000256" key="13">
    <source>
        <dbReference type="PROSITE-ProRule" id="PRU00175"/>
    </source>
</evidence>
<dbReference type="InterPro" id="IPR001841">
    <property type="entry name" value="Znf_RING"/>
</dbReference>
<keyword evidence="9" id="KW-0347">Helicase</keyword>
<feature type="domain" description="RING-type" evidence="16">
    <location>
        <begin position="746"/>
        <end position="788"/>
    </location>
</feature>
<dbReference type="PANTHER" id="PTHR46913:SF19">
    <property type="entry name" value="RING-TYPE E3 UBIQUITIN TRANSFERASE"/>
    <property type="match status" value="1"/>
</dbReference>
<dbReference type="GO" id="GO:0016567">
    <property type="term" value="P:protein ubiquitination"/>
    <property type="evidence" value="ECO:0007669"/>
    <property type="project" value="InterPro"/>
</dbReference>
<dbReference type="Pfam" id="PF13639">
    <property type="entry name" value="zf-RING_2"/>
    <property type="match status" value="1"/>
</dbReference>
<keyword evidence="11" id="KW-0067">ATP-binding</keyword>
<evidence type="ECO:0000256" key="6">
    <source>
        <dbReference type="ARBA" id="ARBA00022771"/>
    </source>
</evidence>
<gene>
    <name evidence="17" type="ORF">F2Q70_00006368</name>
</gene>